<feature type="transmembrane region" description="Helical" evidence="1">
    <location>
        <begin position="104"/>
        <end position="122"/>
    </location>
</feature>
<proteinExistence type="predicted"/>
<reference evidence="2" key="1">
    <citation type="submission" date="2014-11" db="EMBL/GenBank/DDBJ databases">
        <authorList>
            <person name="Amaro Gonzalez C."/>
        </authorList>
    </citation>
    <scope>NUCLEOTIDE SEQUENCE</scope>
</reference>
<feature type="transmembrane region" description="Helical" evidence="1">
    <location>
        <begin position="14"/>
        <end position="35"/>
    </location>
</feature>
<dbReference type="AlphaFoldDB" id="A0A0E9X652"/>
<sequence>MERDWKHTFSLSKLFHLVSFAVELCFHMLLHMIIYETMHLTGVFSSFFRIIFCPTGSHRVAQCRRMLEQCRGCLEDAGTATCWTELYAFLSIVKQKYSLQGFEGWFFFIVTNYLFCKCYLFLRISFALHFEKPYMFDVI</sequence>
<keyword evidence="1" id="KW-0812">Transmembrane</keyword>
<keyword evidence="1" id="KW-0472">Membrane</keyword>
<reference evidence="2" key="2">
    <citation type="journal article" date="2015" name="Fish Shellfish Immunol.">
        <title>Early steps in the European eel (Anguilla anguilla)-Vibrio vulnificus interaction in the gills: Role of the RtxA13 toxin.</title>
        <authorList>
            <person name="Callol A."/>
            <person name="Pajuelo D."/>
            <person name="Ebbesson L."/>
            <person name="Teles M."/>
            <person name="MacKenzie S."/>
            <person name="Amaro C."/>
        </authorList>
    </citation>
    <scope>NUCLEOTIDE SEQUENCE</scope>
</reference>
<keyword evidence="1" id="KW-1133">Transmembrane helix</keyword>
<evidence type="ECO:0000256" key="1">
    <source>
        <dbReference type="SAM" id="Phobius"/>
    </source>
</evidence>
<dbReference type="EMBL" id="GBXM01010656">
    <property type="protein sequence ID" value="JAH97921.1"/>
    <property type="molecule type" value="Transcribed_RNA"/>
</dbReference>
<name>A0A0E9X652_ANGAN</name>
<accession>A0A0E9X652</accession>
<evidence type="ECO:0000313" key="2">
    <source>
        <dbReference type="EMBL" id="JAH97921.1"/>
    </source>
</evidence>
<protein>
    <submittedName>
        <fullName evidence="2">Uncharacterized protein</fullName>
    </submittedName>
</protein>
<organism evidence="2">
    <name type="scientific">Anguilla anguilla</name>
    <name type="common">European freshwater eel</name>
    <name type="synonym">Muraena anguilla</name>
    <dbReference type="NCBI Taxonomy" id="7936"/>
    <lineage>
        <taxon>Eukaryota</taxon>
        <taxon>Metazoa</taxon>
        <taxon>Chordata</taxon>
        <taxon>Craniata</taxon>
        <taxon>Vertebrata</taxon>
        <taxon>Euteleostomi</taxon>
        <taxon>Actinopterygii</taxon>
        <taxon>Neopterygii</taxon>
        <taxon>Teleostei</taxon>
        <taxon>Anguilliformes</taxon>
        <taxon>Anguillidae</taxon>
        <taxon>Anguilla</taxon>
    </lineage>
</organism>